<feature type="domain" description="Acyl-ACP thioesterase N-terminal hotdog" evidence="1">
    <location>
        <begin position="8"/>
        <end position="130"/>
    </location>
</feature>
<accession>A0A1W6MIC8</accession>
<dbReference type="OrthoDB" id="9801517at2"/>
<gene>
    <name evidence="2" type="ORF">BST97_04730</name>
</gene>
<evidence type="ECO:0000313" key="2">
    <source>
        <dbReference type="EMBL" id="ARN77342.1"/>
    </source>
</evidence>
<dbReference type="RefSeq" id="WP_085766149.1">
    <property type="nucleotide sequence ID" value="NZ_CP019344.1"/>
</dbReference>
<evidence type="ECO:0000313" key="3">
    <source>
        <dbReference type="Proteomes" id="UP000193431"/>
    </source>
</evidence>
<dbReference type="InterPro" id="IPR029069">
    <property type="entry name" value="HotDog_dom_sf"/>
</dbReference>
<reference evidence="2 3" key="1">
    <citation type="submission" date="2016-11" db="EMBL/GenBank/DDBJ databases">
        <title>Trade-off between light-utilization and light-protection in marine flavobacteria.</title>
        <authorList>
            <person name="Kumagai Y."/>
        </authorList>
    </citation>
    <scope>NUCLEOTIDE SEQUENCE [LARGE SCALE GENOMIC DNA]</scope>
    <source>
        <strain evidence="2 3">JCM 13191</strain>
    </source>
</reference>
<dbReference type="GO" id="GO:0006633">
    <property type="term" value="P:fatty acid biosynthetic process"/>
    <property type="evidence" value="ECO:0007669"/>
    <property type="project" value="InterPro"/>
</dbReference>
<dbReference type="InterPro" id="IPR002864">
    <property type="entry name" value="Acyl-ACP_thioesterase_NHD"/>
</dbReference>
<dbReference type="Pfam" id="PF01643">
    <property type="entry name" value="Acyl-ACP_TE"/>
    <property type="match status" value="1"/>
</dbReference>
<dbReference type="GO" id="GO:0016790">
    <property type="term" value="F:thiolester hydrolase activity"/>
    <property type="evidence" value="ECO:0007669"/>
    <property type="project" value="InterPro"/>
</dbReference>
<sequence length="135" mass="15788">MSKNELPVFKQTFDVQPEHIDDLNHVNNVIYVQWVNDIAVAHWKEVATEHLLDTYNWFLIKHTIEYKSAAVLGDSIHVSTYVGRATNVRYERFVEIRNAKTDELLVKSTSDWCAVDQNGKPQRITDELRRVFEVD</sequence>
<name>A0A1W6MIC8_9FLAO</name>
<dbReference type="CDD" id="cd00586">
    <property type="entry name" value="4HBT"/>
    <property type="match status" value="1"/>
</dbReference>
<organism evidence="2 3">
    <name type="scientific">Nonlabens spongiae</name>
    <dbReference type="NCBI Taxonomy" id="331648"/>
    <lineage>
        <taxon>Bacteria</taxon>
        <taxon>Pseudomonadati</taxon>
        <taxon>Bacteroidota</taxon>
        <taxon>Flavobacteriia</taxon>
        <taxon>Flavobacteriales</taxon>
        <taxon>Flavobacteriaceae</taxon>
        <taxon>Nonlabens</taxon>
    </lineage>
</organism>
<proteinExistence type="predicted"/>
<dbReference type="SUPFAM" id="SSF54637">
    <property type="entry name" value="Thioesterase/thiol ester dehydrase-isomerase"/>
    <property type="match status" value="1"/>
</dbReference>
<dbReference type="Gene3D" id="3.10.129.10">
    <property type="entry name" value="Hotdog Thioesterase"/>
    <property type="match status" value="1"/>
</dbReference>
<dbReference type="AlphaFoldDB" id="A0A1W6MIC8"/>
<keyword evidence="3" id="KW-1185">Reference proteome</keyword>
<evidence type="ECO:0000259" key="1">
    <source>
        <dbReference type="Pfam" id="PF01643"/>
    </source>
</evidence>
<dbReference type="STRING" id="331648.BST97_04730"/>
<protein>
    <submittedName>
        <fullName evidence="2">Thioesterase</fullName>
    </submittedName>
</protein>
<dbReference type="Proteomes" id="UP000193431">
    <property type="component" value="Chromosome"/>
</dbReference>
<dbReference type="EMBL" id="CP019344">
    <property type="protein sequence ID" value="ARN77342.1"/>
    <property type="molecule type" value="Genomic_DNA"/>
</dbReference>